<organism evidence="2 3">
    <name type="scientific">Tumidithrix elongata BACA0141</name>
    <dbReference type="NCBI Taxonomy" id="2716417"/>
    <lineage>
        <taxon>Bacteria</taxon>
        <taxon>Bacillati</taxon>
        <taxon>Cyanobacteriota</taxon>
        <taxon>Cyanophyceae</taxon>
        <taxon>Pseudanabaenales</taxon>
        <taxon>Pseudanabaenaceae</taxon>
        <taxon>Tumidithrix</taxon>
        <taxon>Tumidithrix elongata</taxon>
    </lineage>
</organism>
<feature type="transmembrane region" description="Helical" evidence="1">
    <location>
        <begin position="142"/>
        <end position="159"/>
    </location>
</feature>
<dbReference type="RefSeq" id="WP_330484145.1">
    <property type="nucleotide sequence ID" value="NZ_JAZBJZ010000050.1"/>
</dbReference>
<keyword evidence="1" id="KW-0812">Transmembrane</keyword>
<evidence type="ECO:0000256" key="1">
    <source>
        <dbReference type="SAM" id="Phobius"/>
    </source>
</evidence>
<protein>
    <submittedName>
        <fullName evidence="2">CGLD27 family protein</fullName>
    </submittedName>
</protein>
<feature type="transmembrane region" description="Helical" evidence="1">
    <location>
        <begin position="33"/>
        <end position="57"/>
    </location>
</feature>
<feature type="transmembrane region" description="Helical" evidence="1">
    <location>
        <begin position="63"/>
        <end position="90"/>
    </location>
</feature>
<evidence type="ECO:0000313" key="3">
    <source>
        <dbReference type="Proteomes" id="UP001333818"/>
    </source>
</evidence>
<keyword evidence="1" id="KW-1133">Transmembrane helix</keyword>
<keyword evidence="3" id="KW-1185">Reference proteome</keyword>
<dbReference type="PANTHER" id="PTHR34214:SF3">
    <property type="entry name" value="PROTEIN CONSERVED IN THE GREEN LINEAGE AND DIATOMS 27, CHLOROPLASTIC"/>
    <property type="match status" value="1"/>
</dbReference>
<name>A0AAW9PS33_9CYAN</name>
<evidence type="ECO:0000313" key="2">
    <source>
        <dbReference type="EMBL" id="MEE3717714.1"/>
    </source>
</evidence>
<dbReference type="Pfam" id="PF06799">
    <property type="entry name" value="CGLD27-like"/>
    <property type="match status" value="1"/>
</dbReference>
<dbReference type="Proteomes" id="UP001333818">
    <property type="component" value="Unassembled WGS sequence"/>
</dbReference>
<proteinExistence type="predicted"/>
<reference evidence="2" key="1">
    <citation type="submission" date="2024-01" db="EMBL/GenBank/DDBJ databases">
        <title>Bank of Algae and Cyanobacteria of the Azores (BACA) strain genomes.</title>
        <authorList>
            <person name="Luz R."/>
            <person name="Cordeiro R."/>
            <person name="Fonseca A."/>
            <person name="Goncalves V."/>
        </authorList>
    </citation>
    <scope>NUCLEOTIDE SEQUENCE</scope>
    <source>
        <strain evidence="2">BACA0141</strain>
    </source>
</reference>
<dbReference type="AlphaFoldDB" id="A0AAW9PS33"/>
<dbReference type="EMBL" id="JAZBJZ010000050">
    <property type="protein sequence ID" value="MEE3717714.1"/>
    <property type="molecule type" value="Genomic_DNA"/>
</dbReference>
<dbReference type="PANTHER" id="PTHR34214">
    <property type="match status" value="1"/>
</dbReference>
<keyword evidence="1" id="KW-0472">Membrane</keyword>
<dbReference type="InterPro" id="IPR009631">
    <property type="entry name" value="CGLD27-like"/>
</dbReference>
<sequence length="160" mass="18554">MACPIPEDQQPLNEYIALKESFFYRWATLELWAYLRIILCIWLSFWLVTAPVAAVSFPPARHLWQFLCLGSAGSTVGLCLPLLLLFSGWVHVKNRLQSQKIFYEETGWYDGQQWEKPEPELLKDRLLVTYEVQPVLNKIQKTILILIGFFAVNLGILQIL</sequence>
<gene>
    <name evidence="2" type="ORF">V2H45_13315</name>
</gene>
<comment type="caution">
    <text evidence="2">The sequence shown here is derived from an EMBL/GenBank/DDBJ whole genome shotgun (WGS) entry which is preliminary data.</text>
</comment>
<accession>A0AAW9PS33</accession>